<dbReference type="InterPro" id="IPR040256">
    <property type="entry name" value="At4g02000-like"/>
</dbReference>
<evidence type="ECO:0000313" key="1">
    <source>
        <dbReference type="EMBL" id="GEU41279.1"/>
    </source>
</evidence>
<organism evidence="1">
    <name type="scientific">Tanacetum cinerariifolium</name>
    <name type="common">Dalmatian daisy</name>
    <name type="synonym">Chrysanthemum cinerariifolium</name>
    <dbReference type="NCBI Taxonomy" id="118510"/>
    <lineage>
        <taxon>Eukaryota</taxon>
        <taxon>Viridiplantae</taxon>
        <taxon>Streptophyta</taxon>
        <taxon>Embryophyta</taxon>
        <taxon>Tracheophyta</taxon>
        <taxon>Spermatophyta</taxon>
        <taxon>Magnoliopsida</taxon>
        <taxon>eudicotyledons</taxon>
        <taxon>Gunneridae</taxon>
        <taxon>Pentapetalae</taxon>
        <taxon>asterids</taxon>
        <taxon>campanulids</taxon>
        <taxon>Asterales</taxon>
        <taxon>Asteraceae</taxon>
        <taxon>Asteroideae</taxon>
        <taxon>Anthemideae</taxon>
        <taxon>Anthemidinae</taxon>
        <taxon>Tanacetum</taxon>
    </lineage>
</organism>
<sequence>MIPLEHALVAKNLKSLIFRPLYCAELDNRFRVYIFCLLYGFWSENGEAVFDSERERGRGKKEKEGSSVGGSHLISGEDTSFNVAKNTDGMSSASVLRILSSSGDHTIEKMTEFGDNKETSRKSVNIRTLITSTGNRVDVAVPLESIRAISARFVNTTYGFFLGKWVAYPIVVNYFSSMDGLDAMLENGPWFIQNNPLILKKWNPNVNLLKDVGNVSVWVVINGVFAAVFIEDGLSTIATKLGTPLMLDIFIFEISMQSCGRSSYARAMIELRADVELKDTIVVVMSKLVEIGFIRVLFVLRISGNLPGGRVARFWS</sequence>
<name>A0A6L2JWZ3_TANCI</name>
<protein>
    <submittedName>
        <fullName evidence="1">Uncharacterized protein</fullName>
    </submittedName>
</protein>
<reference evidence="1" key="1">
    <citation type="journal article" date="2019" name="Sci. Rep.">
        <title>Draft genome of Tanacetum cinerariifolium, the natural source of mosquito coil.</title>
        <authorList>
            <person name="Yamashiro T."/>
            <person name="Shiraishi A."/>
            <person name="Satake H."/>
            <person name="Nakayama K."/>
        </authorList>
    </citation>
    <scope>NUCLEOTIDE SEQUENCE</scope>
</reference>
<proteinExistence type="predicted"/>
<accession>A0A6L2JWZ3</accession>
<dbReference type="PANTHER" id="PTHR31286">
    <property type="entry name" value="GLYCINE-RICH CELL WALL STRUCTURAL PROTEIN 1.8-LIKE"/>
    <property type="match status" value="1"/>
</dbReference>
<comment type="caution">
    <text evidence="1">The sequence shown here is derived from an EMBL/GenBank/DDBJ whole genome shotgun (WGS) entry which is preliminary data.</text>
</comment>
<gene>
    <name evidence="1" type="ORF">Tci_013257</name>
</gene>
<dbReference type="EMBL" id="BKCJ010001416">
    <property type="protein sequence ID" value="GEU41279.1"/>
    <property type="molecule type" value="Genomic_DNA"/>
</dbReference>
<dbReference type="PANTHER" id="PTHR31286:SF99">
    <property type="entry name" value="DUF4283 DOMAIN-CONTAINING PROTEIN"/>
    <property type="match status" value="1"/>
</dbReference>
<dbReference type="AlphaFoldDB" id="A0A6L2JWZ3"/>